<dbReference type="AlphaFoldDB" id="A0A6C0CL02"/>
<protein>
    <submittedName>
        <fullName evidence="1">Uncharacterized protein</fullName>
    </submittedName>
</protein>
<proteinExistence type="predicted"/>
<reference evidence="1" key="1">
    <citation type="journal article" date="2020" name="Nature">
        <title>Giant virus diversity and host interactions through global metagenomics.</title>
        <authorList>
            <person name="Schulz F."/>
            <person name="Roux S."/>
            <person name="Paez-Espino D."/>
            <person name="Jungbluth S."/>
            <person name="Walsh D.A."/>
            <person name="Denef V.J."/>
            <person name="McMahon K.D."/>
            <person name="Konstantinidis K.T."/>
            <person name="Eloe-Fadrosh E.A."/>
            <person name="Kyrpides N.C."/>
            <person name="Woyke T."/>
        </authorList>
    </citation>
    <scope>NUCLEOTIDE SEQUENCE</scope>
    <source>
        <strain evidence="1">GVMAG-M-3300021185-45</strain>
    </source>
</reference>
<dbReference type="SUPFAM" id="SSF57850">
    <property type="entry name" value="RING/U-box"/>
    <property type="match status" value="1"/>
</dbReference>
<name>A0A6C0CL02_9ZZZZ</name>
<dbReference type="Gene3D" id="3.30.40.10">
    <property type="entry name" value="Zinc/RING finger domain, C3HC4 (zinc finger)"/>
    <property type="match status" value="1"/>
</dbReference>
<dbReference type="EMBL" id="MN739427">
    <property type="protein sequence ID" value="QHT04359.1"/>
    <property type="molecule type" value="Genomic_DNA"/>
</dbReference>
<organism evidence="1">
    <name type="scientific">viral metagenome</name>
    <dbReference type="NCBI Taxonomy" id="1070528"/>
    <lineage>
        <taxon>unclassified sequences</taxon>
        <taxon>metagenomes</taxon>
        <taxon>organismal metagenomes</taxon>
    </lineage>
</organism>
<dbReference type="InterPro" id="IPR013083">
    <property type="entry name" value="Znf_RING/FYVE/PHD"/>
</dbReference>
<sequence length="198" mass="22656">MNVIIEGNINFYEELYKTNLDDDDDNFCLISNMVLDENKITLPCNHSFNFIPLYKEVVNQKTGSFVGLEINRLNFNQIKCPYCRQKFNQLLPHVRLNNEISYISGVNAPERLCMEFKQCNYIFKAGKNKGNKCNKTAFHSSIGCYCDSHQKIISNKKIKDESICLCKATLKSGKRKGEVCGIKIKGEGNYCKRHSSSV</sequence>
<evidence type="ECO:0000313" key="1">
    <source>
        <dbReference type="EMBL" id="QHT04359.1"/>
    </source>
</evidence>
<accession>A0A6C0CL02</accession>